<sequence>MSRHAKQQGFTLIELMITVAIIAILAAVAYPSYSEYVKRGNRSEGQALLNDTAALQERYYAQNFVYVTATADIATKLKGKTSSPTGKYNLTLGAGAATDGGYLLTATQQFSDTDCGNLTLNALGVRNRTGTKKTAAECWR</sequence>
<comment type="caution">
    <text evidence="2">The sequence shown here is derived from an EMBL/GenBank/DDBJ whole genome shotgun (WGS) entry which is preliminary data.</text>
</comment>
<dbReference type="Pfam" id="PF16732">
    <property type="entry name" value="ComP_DUS"/>
    <property type="match status" value="1"/>
</dbReference>
<keyword evidence="1" id="KW-0812">Transmembrane</keyword>
<dbReference type="InterPro" id="IPR045584">
    <property type="entry name" value="Pilin-like"/>
</dbReference>
<evidence type="ECO:0000313" key="2">
    <source>
        <dbReference type="EMBL" id="PKF72170.1"/>
    </source>
</evidence>
<dbReference type="SUPFAM" id="SSF54523">
    <property type="entry name" value="Pili subunits"/>
    <property type="match status" value="1"/>
</dbReference>
<evidence type="ECO:0000313" key="3">
    <source>
        <dbReference type="Proteomes" id="UP000242861"/>
    </source>
</evidence>
<dbReference type="PANTHER" id="PTHR30093">
    <property type="entry name" value="GENERAL SECRETION PATHWAY PROTEIN G"/>
    <property type="match status" value="1"/>
</dbReference>
<dbReference type="AlphaFoldDB" id="A0A2I0CSM1"/>
<feature type="transmembrane region" description="Helical" evidence="1">
    <location>
        <begin position="12"/>
        <end position="33"/>
    </location>
</feature>
<dbReference type="Pfam" id="PF07963">
    <property type="entry name" value="N_methyl"/>
    <property type="match status" value="1"/>
</dbReference>
<dbReference type="PANTHER" id="PTHR30093:SF47">
    <property type="entry name" value="TYPE IV PILUS NON-CORE MINOR PILIN PILE"/>
    <property type="match status" value="1"/>
</dbReference>
<dbReference type="PROSITE" id="PS00409">
    <property type="entry name" value="PROKAR_NTER_METHYL"/>
    <property type="match status" value="1"/>
</dbReference>
<dbReference type="InterPro" id="IPR031982">
    <property type="entry name" value="PilE-like"/>
</dbReference>
<dbReference type="Proteomes" id="UP000242861">
    <property type="component" value="Unassembled WGS sequence"/>
</dbReference>
<keyword evidence="1" id="KW-1133">Transmembrane helix</keyword>
<dbReference type="Gene3D" id="3.30.700.10">
    <property type="entry name" value="Glycoprotein, Type 4 Pilin"/>
    <property type="match status" value="1"/>
</dbReference>
<keyword evidence="1" id="KW-0472">Membrane</keyword>
<reference evidence="3" key="1">
    <citation type="submission" date="2017-12" db="EMBL/GenBank/DDBJ databases">
        <authorList>
            <person name="Yu X.-Y."/>
        </authorList>
    </citation>
    <scope>NUCLEOTIDE SEQUENCE [LARGE SCALE GENOMIC DNA]</scope>
    <source>
        <strain evidence="3">ZYSR67-Z</strain>
    </source>
</reference>
<name>A0A2I0CSM1_9PSED</name>
<dbReference type="RefSeq" id="WP_101192958.1">
    <property type="nucleotide sequence ID" value="NZ_PIYS01000005.1"/>
</dbReference>
<accession>A0A2I0CSM1</accession>
<dbReference type="GO" id="GO:0043683">
    <property type="term" value="P:type IV pilus assembly"/>
    <property type="evidence" value="ECO:0007669"/>
    <property type="project" value="InterPro"/>
</dbReference>
<dbReference type="InterPro" id="IPR012902">
    <property type="entry name" value="N_methyl_site"/>
</dbReference>
<organism evidence="2 3">
    <name type="scientific">Pseudomonas fluvialis</name>
    <dbReference type="NCBI Taxonomy" id="1793966"/>
    <lineage>
        <taxon>Bacteria</taxon>
        <taxon>Pseudomonadati</taxon>
        <taxon>Pseudomonadota</taxon>
        <taxon>Gammaproteobacteria</taxon>
        <taxon>Pseudomonadales</taxon>
        <taxon>Pseudomonadaceae</taxon>
        <taxon>Pseudomonas</taxon>
    </lineage>
</organism>
<gene>
    <name evidence="2" type="ORF">CW360_05090</name>
</gene>
<proteinExistence type="predicted"/>
<evidence type="ECO:0000256" key="1">
    <source>
        <dbReference type="SAM" id="Phobius"/>
    </source>
</evidence>
<protein>
    <submittedName>
        <fullName evidence="2">Pilus assembly protein PilE</fullName>
    </submittedName>
</protein>
<dbReference type="NCBIfam" id="TIGR02532">
    <property type="entry name" value="IV_pilin_GFxxxE"/>
    <property type="match status" value="1"/>
</dbReference>
<dbReference type="EMBL" id="PIYS01000005">
    <property type="protein sequence ID" value="PKF72170.1"/>
    <property type="molecule type" value="Genomic_DNA"/>
</dbReference>